<reference evidence="7" key="1">
    <citation type="submission" date="2021-01" db="EMBL/GenBank/DDBJ databases">
        <authorList>
            <person name="Corre E."/>
            <person name="Pelletier E."/>
            <person name="Niang G."/>
            <person name="Scheremetjew M."/>
            <person name="Finn R."/>
            <person name="Kale V."/>
            <person name="Holt S."/>
            <person name="Cochrane G."/>
            <person name="Meng A."/>
            <person name="Brown T."/>
            <person name="Cohen L."/>
        </authorList>
    </citation>
    <scope>NUCLEOTIDE SEQUENCE</scope>
    <source>
        <strain evidence="7">CCMP3107</strain>
    </source>
</reference>
<name>A0A6S9KWT4_HETAK</name>
<proteinExistence type="predicted"/>
<keyword evidence="3 5" id="KW-1133">Transmembrane helix</keyword>
<dbReference type="GO" id="GO:0016020">
    <property type="term" value="C:membrane"/>
    <property type="evidence" value="ECO:0007669"/>
    <property type="project" value="UniProtKB-SubCell"/>
</dbReference>
<comment type="subcellular location">
    <subcellularLocation>
        <location evidence="1">Membrane</location>
    </subcellularLocation>
</comment>
<dbReference type="EMBL" id="HBIU01051593">
    <property type="protein sequence ID" value="CAE0644798.1"/>
    <property type="molecule type" value="Transcribed_RNA"/>
</dbReference>
<dbReference type="GO" id="GO:0008610">
    <property type="term" value="P:lipid biosynthetic process"/>
    <property type="evidence" value="ECO:0007669"/>
    <property type="project" value="InterPro"/>
</dbReference>
<feature type="transmembrane region" description="Helical" evidence="5">
    <location>
        <begin position="38"/>
        <end position="55"/>
    </location>
</feature>
<dbReference type="Pfam" id="PF04116">
    <property type="entry name" value="FA_hydroxylase"/>
    <property type="match status" value="1"/>
</dbReference>
<dbReference type="PANTHER" id="PTHR11863">
    <property type="entry name" value="STEROL DESATURASE"/>
    <property type="match status" value="1"/>
</dbReference>
<evidence type="ECO:0000259" key="6">
    <source>
        <dbReference type="Pfam" id="PF04116"/>
    </source>
</evidence>
<sequence>MCEVVKTENKQVNTSAPVKAAAVPGENVYKKESYLTKAFWGAIVWGIVIFLVQRFDDLTWLEKHWDWMLDNFSEFQISTFITFVLHETMYFSWFLPWLLIDQIPFFKKWKIQQNKVNDGPQMWRCFKTLCFNHTFIQMPMMLLTHAFLKFMGFSMVTPLPSLTTIAMKLPLFFIVEDFYFYWVHRALHHKSVYKYIHKVHHTHAAPFGIAAEYAHPAETFLLGIGTMLGPILFANHLLELWVWLGVRLMETVEDHSGYELPFSPTNFIPFWGGAVHHDFHHKEFEGNYASVFTLWDWVFGTDGNFRAAQLHKKAAGTTQWSDAVEKAGLHRSVAEAALSSRAARRAPKPKAQ</sequence>
<accession>A0A6S9KWT4</accession>
<dbReference type="InterPro" id="IPR006694">
    <property type="entry name" value="Fatty_acid_hydroxylase"/>
</dbReference>
<feature type="transmembrane region" description="Helical" evidence="5">
    <location>
        <begin position="160"/>
        <end position="182"/>
    </location>
</feature>
<evidence type="ECO:0000256" key="1">
    <source>
        <dbReference type="ARBA" id="ARBA00004370"/>
    </source>
</evidence>
<feature type="domain" description="Fatty acid hydroxylase" evidence="6">
    <location>
        <begin position="171"/>
        <end position="301"/>
    </location>
</feature>
<dbReference type="AlphaFoldDB" id="A0A6S9KWT4"/>
<keyword evidence="4 5" id="KW-0472">Membrane</keyword>
<evidence type="ECO:0000256" key="4">
    <source>
        <dbReference type="ARBA" id="ARBA00023136"/>
    </source>
</evidence>
<keyword evidence="2 5" id="KW-0812">Transmembrane</keyword>
<evidence type="ECO:0000256" key="2">
    <source>
        <dbReference type="ARBA" id="ARBA00022692"/>
    </source>
</evidence>
<evidence type="ECO:0000256" key="3">
    <source>
        <dbReference type="ARBA" id="ARBA00022989"/>
    </source>
</evidence>
<gene>
    <name evidence="7" type="ORF">HAKA00212_LOCUS22833</name>
</gene>
<evidence type="ECO:0000313" key="7">
    <source>
        <dbReference type="EMBL" id="CAE0644798.1"/>
    </source>
</evidence>
<protein>
    <recommendedName>
        <fullName evidence="6">Fatty acid hydroxylase domain-containing protein</fullName>
    </recommendedName>
</protein>
<feature type="transmembrane region" description="Helical" evidence="5">
    <location>
        <begin position="75"/>
        <end position="100"/>
    </location>
</feature>
<dbReference type="GO" id="GO:0016491">
    <property type="term" value="F:oxidoreductase activity"/>
    <property type="evidence" value="ECO:0007669"/>
    <property type="project" value="InterPro"/>
</dbReference>
<organism evidence="7">
    <name type="scientific">Heterosigma akashiwo</name>
    <name type="common">Chromophytic alga</name>
    <name type="synonym">Heterosigma carterae</name>
    <dbReference type="NCBI Taxonomy" id="2829"/>
    <lineage>
        <taxon>Eukaryota</taxon>
        <taxon>Sar</taxon>
        <taxon>Stramenopiles</taxon>
        <taxon>Ochrophyta</taxon>
        <taxon>Raphidophyceae</taxon>
        <taxon>Chattonellales</taxon>
        <taxon>Chattonellaceae</taxon>
        <taxon>Heterosigma</taxon>
    </lineage>
</organism>
<feature type="transmembrane region" description="Helical" evidence="5">
    <location>
        <begin position="129"/>
        <end position="148"/>
    </location>
</feature>
<evidence type="ECO:0000256" key="5">
    <source>
        <dbReference type="SAM" id="Phobius"/>
    </source>
</evidence>
<dbReference type="InterPro" id="IPR050307">
    <property type="entry name" value="Sterol_Desaturase_Related"/>
</dbReference>
<dbReference type="GO" id="GO:0005506">
    <property type="term" value="F:iron ion binding"/>
    <property type="evidence" value="ECO:0007669"/>
    <property type="project" value="InterPro"/>
</dbReference>